<evidence type="ECO:0000256" key="2">
    <source>
        <dbReference type="ARBA" id="ARBA00005386"/>
    </source>
</evidence>
<organism evidence="10 11">
    <name type="scientific">Rhodobacter capsulatus</name>
    <name type="common">Rhodopseudomonas capsulata</name>
    <dbReference type="NCBI Taxonomy" id="1061"/>
    <lineage>
        <taxon>Bacteria</taxon>
        <taxon>Pseudomonadati</taxon>
        <taxon>Pseudomonadota</taxon>
        <taxon>Alphaproteobacteria</taxon>
        <taxon>Rhodobacterales</taxon>
        <taxon>Rhodobacter group</taxon>
        <taxon>Rhodobacter</taxon>
    </lineage>
</organism>
<dbReference type="GO" id="GO:0006493">
    <property type="term" value="P:protein O-linked glycosylation"/>
    <property type="evidence" value="ECO:0007669"/>
    <property type="project" value="InterPro"/>
</dbReference>
<comment type="similarity">
    <text evidence="2">Belongs to the glycosyltransferase 41 family. O-GlcNAc transferase subfamily.</text>
</comment>
<dbReference type="AlphaFoldDB" id="A0A1G7I2K1"/>
<dbReference type="PANTHER" id="PTHR44366">
    <property type="entry name" value="UDP-N-ACETYLGLUCOSAMINE--PEPTIDE N-ACETYLGLUCOSAMINYLTRANSFERASE 110 KDA SUBUNIT"/>
    <property type="match status" value="1"/>
</dbReference>
<dbReference type="InterPro" id="IPR013105">
    <property type="entry name" value="TPR_2"/>
</dbReference>
<dbReference type="GO" id="GO:0097363">
    <property type="term" value="F:protein O-acetylglucosaminyltransferase activity"/>
    <property type="evidence" value="ECO:0007669"/>
    <property type="project" value="UniProtKB-EC"/>
</dbReference>
<dbReference type="EMBL" id="FNAY01000006">
    <property type="protein sequence ID" value="SDF06818.1"/>
    <property type="molecule type" value="Genomic_DNA"/>
</dbReference>
<dbReference type="Gene3D" id="3.40.50.11380">
    <property type="match status" value="1"/>
</dbReference>
<evidence type="ECO:0000259" key="9">
    <source>
        <dbReference type="Pfam" id="PF13844"/>
    </source>
</evidence>
<dbReference type="InterPro" id="IPR011990">
    <property type="entry name" value="TPR-like_helical_dom_sf"/>
</dbReference>
<evidence type="ECO:0000256" key="4">
    <source>
        <dbReference type="ARBA" id="ARBA00022676"/>
    </source>
</evidence>
<comment type="pathway">
    <text evidence="1">Protein modification; protein glycosylation.</text>
</comment>
<dbReference type="InterPro" id="IPR037919">
    <property type="entry name" value="OGT"/>
</dbReference>
<accession>A0A1G7I2K1</accession>
<evidence type="ECO:0000256" key="3">
    <source>
        <dbReference type="ARBA" id="ARBA00011970"/>
    </source>
</evidence>
<evidence type="ECO:0000313" key="11">
    <source>
        <dbReference type="Proteomes" id="UP000183812"/>
    </source>
</evidence>
<evidence type="ECO:0000313" key="10">
    <source>
        <dbReference type="EMBL" id="SDF06818.1"/>
    </source>
</evidence>
<dbReference type="SUPFAM" id="SSF53756">
    <property type="entry name" value="UDP-Glycosyltransferase/glycogen phosphorylase"/>
    <property type="match status" value="1"/>
</dbReference>
<evidence type="ECO:0000256" key="5">
    <source>
        <dbReference type="ARBA" id="ARBA00022679"/>
    </source>
</evidence>
<dbReference type="Gene3D" id="1.25.40.10">
    <property type="entry name" value="Tetratricopeptide repeat domain"/>
    <property type="match status" value="2"/>
</dbReference>
<dbReference type="Pfam" id="PF07719">
    <property type="entry name" value="TPR_2"/>
    <property type="match status" value="1"/>
</dbReference>
<dbReference type="PROSITE" id="PS50005">
    <property type="entry name" value="TPR"/>
    <property type="match status" value="1"/>
</dbReference>
<dbReference type="EC" id="2.4.1.255" evidence="3"/>
<dbReference type="RefSeq" id="WP_081348845.1">
    <property type="nucleotide sequence ID" value="NZ_CP119563.1"/>
</dbReference>
<keyword evidence="5 10" id="KW-0808">Transferase</keyword>
<dbReference type="SMART" id="SM00028">
    <property type="entry name" value="TPR"/>
    <property type="match status" value="2"/>
</dbReference>
<keyword evidence="6" id="KW-0677">Repeat</keyword>
<dbReference type="Proteomes" id="UP000183812">
    <property type="component" value="Unassembled WGS sequence"/>
</dbReference>
<reference evidence="10 11" key="1">
    <citation type="submission" date="2016-10" db="EMBL/GenBank/DDBJ databases">
        <authorList>
            <person name="de Groot N.N."/>
        </authorList>
    </citation>
    <scope>NUCLEOTIDE SEQUENCE [LARGE SCALE GENOMIC DNA]</scope>
    <source>
        <strain evidence="11">DSM 938 / 37b4</strain>
    </source>
</reference>
<feature type="repeat" description="TPR" evidence="8">
    <location>
        <begin position="79"/>
        <end position="112"/>
    </location>
</feature>
<gene>
    <name evidence="10" type="ORF">SAMN04244550_01636</name>
</gene>
<keyword evidence="4" id="KW-0328">Glycosyltransferase</keyword>
<proteinExistence type="inferred from homology"/>
<evidence type="ECO:0000256" key="8">
    <source>
        <dbReference type="PROSITE-ProRule" id="PRU00339"/>
    </source>
</evidence>
<name>A0A1G7I2K1_RHOCA</name>
<protein>
    <recommendedName>
        <fullName evidence="3">protein O-GlcNAc transferase</fullName>
        <ecNumber evidence="3">2.4.1.255</ecNumber>
    </recommendedName>
</protein>
<keyword evidence="7 8" id="KW-0802">TPR repeat</keyword>
<dbReference type="SUPFAM" id="SSF48452">
    <property type="entry name" value="TPR-like"/>
    <property type="match status" value="1"/>
</dbReference>
<feature type="domain" description="O-GlcNAc transferase C-terminal" evidence="9">
    <location>
        <begin position="257"/>
        <end position="398"/>
    </location>
</feature>
<evidence type="ECO:0000256" key="6">
    <source>
        <dbReference type="ARBA" id="ARBA00022737"/>
    </source>
</evidence>
<dbReference type="Pfam" id="PF13844">
    <property type="entry name" value="Glyco_transf_41"/>
    <property type="match status" value="2"/>
</dbReference>
<dbReference type="OrthoDB" id="146908at2"/>
<evidence type="ECO:0000256" key="1">
    <source>
        <dbReference type="ARBA" id="ARBA00004922"/>
    </source>
</evidence>
<feature type="domain" description="O-GlcNAc transferase C-terminal" evidence="9">
    <location>
        <begin position="416"/>
        <end position="603"/>
    </location>
</feature>
<dbReference type="PANTHER" id="PTHR44366:SF1">
    <property type="entry name" value="UDP-N-ACETYLGLUCOSAMINE--PEPTIDE N-ACETYLGLUCOSAMINYLTRANSFERASE 110 KDA SUBUNIT"/>
    <property type="match status" value="1"/>
</dbReference>
<sequence>MPSVVPFLPLPGDTQTIAAALHQPGGFTAQGDLAPHLARAVAALGIEGLVSIGEAVAPAQGVALYRAWLLQHGQKGDSAAAWYNLGVALQRMGKHAEATAALETAQRLRPGLWQAGLGRGLAFEAAGAPDAALSVWREILPPAEARRQIHIQMARLLEDRGRLGEAIEEARAALLIAPDQPDVIQHLVHNRQRTTAWPVTELAVPGLSEEMAALHAGPLAALALVDDPARQAEICASWIGRKIPAAPQLLAPAGGYGHDRLRIGYLSSDFCRHAMSYLIAELLERHDRARFEIWGYDATRDDGSDVRARVLAALDHHVPIQEMTDEAAAARIRADEIDILIDLNGLTKGARPAILRAKPAPMQVTYLGYIGPVPLPELDYLLCDAVTVPPGAEADYSPRPLRIAGCYQANDGVVPELPAVSRAEEGLPEDAIVFTCVSHHYKLTEAVWGAWGRIVARVPGSVLWIIDDNPQSRAALTARWAAAGLAPERLIFAARTDPARYRARLALADLFLDTTPYNAGTIASDALRMGLPLITTRGRAFAARMGASLLTAIGLPDCIAADLAGYEDLAVAIGTDPARLGALKAHLATGAWERTLGDAEDFTRRFEAALLAGRAAL</sequence>
<dbReference type="Gene3D" id="3.40.50.2000">
    <property type="entry name" value="Glycogen Phosphorylase B"/>
    <property type="match status" value="1"/>
</dbReference>
<dbReference type="InterPro" id="IPR019734">
    <property type="entry name" value="TPR_rpt"/>
</dbReference>
<dbReference type="InterPro" id="IPR029489">
    <property type="entry name" value="OGT/SEC/SPY_C"/>
</dbReference>
<evidence type="ECO:0000256" key="7">
    <source>
        <dbReference type="ARBA" id="ARBA00022803"/>
    </source>
</evidence>